<reference evidence="8 9" key="1">
    <citation type="journal article" date="2018" name="Mol. Plant">
        <title>The genome of Artemisia annua provides insight into the evolution of Asteraceae family and artemisinin biosynthesis.</title>
        <authorList>
            <person name="Shen Q."/>
            <person name="Zhang L."/>
            <person name="Liao Z."/>
            <person name="Wang S."/>
            <person name="Yan T."/>
            <person name="Shi P."/>
            <person name="Liu M."/>
            <person name="Fu X."/>
            <person name="Pan Q."/>
            <person name="Wang Y."/>
            <person name="Lv Z."/>
            <person name="Lu X."/>
            <person name="Zhang F."/>
            <person name="Jiang W."/>
            <person name="Ma Y."/>
            <person name="Chen M."/>
            <person name="Hao X."/>
            <person name="Li L."/>
            <person name="Tang Y."/>
            <person name="Lv G."/>
            <person name="Zhou Y."/>
            <person name="Sun X."/>
            <person name="Brodelius P.E."/>
            <person name="Rose J.K.C."/>
            <person name="Tang K."/>
        </authorList>
    </citation>
    <scope>NUCLEOTIDE SEQUENCE [LARGE SCALE GENOMIC DNA]</scope>
    <source>
        <strain evidence="9">cv. Huhao1</strain>
        <tissue evidence="8">Leaf</tissue>
    </source>
</reference>
<evidence type="ECO:0000256" key="2">
    <source>
        <dbReference type="ARBA" id="ARBA00009508"/>
    </source>
</evidence>
<dbReference type="OrthoDB" id="74240at2759"/>
<dbReference type="Proteomes" id="UP000245207">
    <property type="component" value="Unassembled WGS sequence"/>
</dbReference>
<evidence type="ECO:0000256" key="3">
    <source>
        <dbReference type="ARBA" id="ARBA00022946"/>
    </source>
</evidence>
<evidence type="ECO:0000256" key="1">
    <source>
        <dbReference type="ARBA" id="ARBA00004173"/>
    </source>
</evidence>
<dbReference type="CDD" id="cd20262">
    <property type="entry name" value="Complex1_LYR_LYRM2"/>
    <property type="match status" value="1"/>
</dbReference>
<dbReference type="InterPro" id="IPR008011">
    <property type="entry name" value="Complex1_LYR_dom"/>
</dbReference>
<evidence type="ECO:0000256" key="6">
    <source>
        <dbReference type="ARBA" id="ARBA00044735"/>
    </source>
</evidence>
<comment type="function">
    <text evidence="6">Involved in efficient integration of the N-module into mitochondrial respiratory chain complex I.</text>
</comment>
<dbReference type="GO" id="GO:0005739">
    <property type="term" value="C:mitochondrion"/>
    <property type="evidence" value="ECO:0007669"/>
    <property type="project" value="UniProtKB-SubCell"/>
</dbReference>
<sequence length="145" mass="16507">MATLDCSAHIAQNSPVALLDDNLTFILRARVLKLYRQALRVAKRAPAPSKGSDVILLDLRGESVMVVSFDLQTFILRARVLKLYRQSLRVAKRAPAPSKGELVQTIRQEMENNRDCNDSQRIRYLISEGMERLKNLDEMLDMQGH</sequence>
<dbReference type="InterPro" id="IPR045293">
    <property type="entry name" value="Complex1_LYR_LYRM2"/>
</dbReference>
<evidence type="ECO:0000256" key="5">
    <source>
        <dbReference type="ARBA" id="ARBA00026235"/>
    </source>
</evidence>
<organism evidence="8 9">
    <name type="scientific">Artemisia annua</name>
    <name type="common">Sweet wormwood</name>
    <dbReference type="NCBI Taxonomy" id="35608"/>
    <lineage>
        <taxon>Eukaryota</taxon>
        <taxon>Viridiplantae</taxon>
        <taxon>Streptophyta</taxon>
        <taxon>Embryophyta</taxon>
        <taxon>Tracheophyta</taxon>
        <taxon>Spermatophyta</taxon>
        <taxon>Magnoliopsida</taxon>
        <taxon>eudicotyledons</taxon>
        <taxon>Gunneridae</taxon>
        <taxon>Pentapetalae</taxon>
        <taxon>asterids</taxon>
        <taxon>campanulids</taxon>
        <taxon>Asterales</taxon>
        <taxon>Asteraceae</taxon>
        <taxon>Asteroideae</taxon>
        <taxon>Anthemideae</taxon>
        <taxon>Artemisiinae</taxon>
        <taxon>Artemisia</taxon>
    </lineage>
</organism>
<comment type="caution">
    <text evidence="8">The sequence shown here is derived from an EMBL/GenBank/DDBJ whole genome shotgun (WGS) entry which is preliminary data.</text>
</comment>
<keyword evidence="3" id="KW-0809">Transit peptide</keyword>
<dbReference type="PANTHER" id="PTHR13675:SF0">
    <property type="entry name" value="LYR MOTIF-CONTAINING PROTEIN 2"/>
    <property type="match status" value="1"/>
</dbReference>
<protein>
    <recommendedName>
        <fullName evidence="5">LYR motif-containing protein 2</fullName>
    </recommendedName>
</protein>
<name>A0A2U1P7M0_ARTAN</name>
<accession>A0A2U1P7M0</accession>
<proteinExistence type="inferred from homology"/>
<evidence type="ECO:0000259" key="7">
    <source>
        <dbReference type="Pfam" id="PF05347"/>
    </source>
</evidence>
<dbReference type="AlphaFoldDB" id="A0A2U1P7M0"/>
<evidence type="ECO:0000256" key="4">
    <source>
        <dbReference type="ARBA" id="ARBA00023128"/>
    </source>
</evidence>
<feature type="domain" description="Complex 1 LYR protein" evidence="7">
    <location>
        <begin position="79"/>
        <end position="134"/>
    </location>
</feature>
<evidence type="ECO:0000313" key="8">
    <source>
        <dbReference type="EMBL" id="PWA81758.1"/>
    </source>
</evidence>
<comment type="similarity">
    <text evidence="2">Belongs to the complex I LYR family.</text>
</comment>
<dbReference type="EMBL" id="PKPP01001552">
    <property type="protein sequence ID" value="PWA81758.1"/>
    <property type="molecule type" value="Genomic_DNA"/>
</dbReference>
<gene>
    <name evidence="8" type="ORF">CTI12_AA183840</name>
</gene>
<dbReference type="PANTHER" id="PTHR13675">
    <property type="entry name" value="LYR MOTIF-CONTAINING PROTEIN 2"/>
    <property type="match status" value="1"/>
</dbReference>
<keyword evidence="4" id="KW-0496">Mitochondrion</keyword>
<evidence type="ECO:0000313" key="9">
    <source>
        <dbReference type="Proteomes" id="UP000245207"/>
    </source>
</evidence>
<keyword evidence="9" id="KW-1185">Reference proteome</keyword>
<comment type="subcellular location">
    <subcellularLocation>
        <location evidence="1">Mitochondrion</location>
    </subcellularLocation>
</comment>
<dbReference type="Pfam" id="PF05347">
    <property type="entry name" value="Complex1_LYR"/>
    <property type="match status" value="1"/>
</dbReference>